<proteinExistence type="predicted"/>
<protein>
    <recommendedName>
        <fullName evidence="3">Lipoprotein</fullName>
    </recommendedName>
</protein>
<dbReference type="PROSITE" id="PS51257">
    <property type="entry name" value="PROKAR_LIPOPROTEIN"/>
    <property type="match status" value="1"/>
</dbReference>
<dbReference type="RefSeq" id="WP_189036363.1">
    <property type="nucleotide sequence ID" value="NZ_BMMP01000004.1"/>
</dbReference>
<comment type="caution">
    <text evidence="1">The sequence shown here is derived from an EMBL/GenBank/DDBJ whole genome shotgun (WGS) entry which is preliminary data.</text>
</comment>
<evidence type="ECO:0000313" key="1">
    <source>
        <dbReference type="EMBL" id="GGO46182.1"/>
    </source>
</evidence>
<dbReference type="EMBL" id="BMMP01000004">
    <property type="protein sequence ID" value="GGO46182.1"/>
    <property type="molecule type" value="Genomic_DNA"/>
</dbReference>
<organism evidence="1 2">
    <name type="scientific">Streptomyces daqingensis</name>
    <dbReference type="NCBI Taxonomy" id="1472640"/>
    <lineage>
        <taxon>Bacteria</taxon>
        <taxon>Bacillati</taxon>
        <taxon>Actinomycetota</taxon>
        <taxon>Actinomycetes</taxon>
        <taxon>Kitasatosporales</taxon>
        <taxon>Streptomycetaceae</taxon>
        <taxon>Streptomyces</taxon>
    </lineage>
</organism>
<keyword evidence="2" id="KW-1185">Reference proteome</keyword>
<gene>
    <name evidence="1" type="ORF">GCM10012287_15890</name>
</gene>
<name>A0ABQ2M397_9ACTN</name>
<accession>A0ABQ2M397</accession>
<dbReference type="Proteomes" id="UP000631535">
    <property type="component" value="Unassembled WGS sequence"/>
</dbReference>
<evidence type="ECO:0008006" key="3">
    <source>
        <dbReference type="Google" id="ProtNLM"/>
    </source>
</evidence>
<reference evidence="2" key="1">
    <citation type="journal article" date="2019" name="Int. J. Syst. Evol. Microbiol.">
        <title>The Global Catalogue of Microorganisms (GCM) 10K type strain sequencing project: providing services to taxonomists for standard genome sequencing and annotation.</title>
        <authorList>
            <consortium name="The Broad Institute Genomics Platform"/>
            <consortium name="The Broad Institute Genome Sequencing Center for Infectious Disease"/>
            <person name="Wu L."/>
            <person name="Ma J."/>
        </authorList>
    </citation>
    <scope>NUCLEOTIDE SEQUENCE [LARGE SCALE GENOMIC DNA]</scope>
    <source>
        <strain evidence="2">CGMCC 4.7178</strain>
    </source>
</reference>
<sequence length="163" mass="17104">MSYAISRRVLRSRVTAVGGAALGLFALSACEKPTPLVTATVNSESVTTEAACYDDGKTLPTGEAKKCLGEKAGTTVRVGAGDKLRLGVEPDTAESGWLLVVDGRPALPDPIHKTYYTFNGDAFFQQQSAGGGGKAKKTAQVSVVQTEGKDFKGVWHLDLKKSG</sequence>
<evidence type="ECO:0000313" key="2">
    <source>
        <dbReference type="Proteomes" id="UP000631535"/>
    </source>
</evidence>